<gene>
    <name evidence="1" type="ORF">LARSCL_LOCUS15585</name>
</gene>
<keyword evidence="2" id="KW-1185">Reference proteome</keyword>
<proteinExistence type="predicted"/>
<dbReference type="EMBL" id="CAXIEN010000238">
    <property type="protein sequence ID" value="CAL1288839.1"/>
    <property type="molecule type" value="Genomic_DNA"/>
</dbReference>
<reference evidence="1 2" key="1">
    <citation type="submission" date="2024-04" db="EMBL/GenBank/DDBJ databases">
        <authorList>
            <person name="Rising A."/>
            <person name="Reimegard J."/>
            <person name="Sonavane S."/>
            <person name="Akerstrom W."/>
            <person name="Nylinder S."/>
            <person name="Hedman E."/>
            <person name="Kallberg Y."/>
        </authorList>
    </citation>
    <scope>NUCLEOTIDE SEQUENCE [LARGE SCALE GENOMIC DNA]</scope>
</reference>
<comment type="caution">
    <text evidence="1">The sequence shown here is derived from an EMBL/GenBank/DDBJ whole genome shotgun (WGS) entry which is preliminary data.</text>
</comment>
<protein>
    <submittedName>
        <fullName evidence="1">Uncharacterized protein</fullName>
    </submittedName>
</protein>
<dbReference type="AlphaFoldDB" id="A0AAV2B025"/>
<organism evidence="1 2">
    <name type="scientific">Larinioides sclopetarius</name>
    <dbReference type="NCBI Taxonomy" id="280406"/>
    <lineage>
        <taxon>Eukaryota</taxon>
        <taxon>Metazoa</taxon>
        <taxon>Ecdysozoa</taxon>
        <taxon>Arthropoda</taxon>
        <taxon>Chelicerata</taxon>
        <taxon>Arachnida</taxon>
        <taxon>Araneae</taxon>
        <taxon>Araneomorphae</taxon>
        <taxon>Entelegynae</taxon>
        <taxon>Araneoidea</taxon>
        <taxon>Araneidae</taxon>
        <taxon>Larinioides</taxon>
    </lineage>
</organism>
<evidence type="ECO:0000313" key="1">
    <source>
        <dbReference type="EMBL" id="CAL1288839.1"/>
    </source>
</evidence>
<name>A0AAV2B025_9ARAC</name>
<sequence>MLDDRNSCGRFSCVSSAKFCENNFNVGSASGMSSAFECRAACGGLIPVPGSKAARIIDSLPLTPVNYPKATQLLKERFRRDDLLSTDICPRAVEFGNEECHFL</sequence>
<evidence type="ECO:0000313" key="2">
    <source>
        <dbReference type="Proteomes" id="UP001497382"/>
    </source>
</evidence>
<dbReference type="Proteomes" id="UP001497382">
    <property type="component" value="Unassembled WGS sequence"/>
</dbReference>
<accession>A0AAV2B025</accession>